<dbReference type="CDD" id="cd00159">
    <property type="entry name" value="RhoGAP"/>
    <property type="match status" value="1"/>
</dbReference>
<dbReference type="InterPro" id="IPR000198">
    <property type="entry name" value="RhoGAP_dom"/>
</dbReference>
<dbReference type="Pfam" id="PF00620">
    <property type="entry name" value="RhoGAP"/>
    <property type="match status" value="1"/>
</dbReference>
<keyword evidence="4" id="KW-1185">Reference proteome</keyword>
<comment type="caution">
    <text evidence="3">The sequence shown here is derived from an EMBL/GenBank/DDBJ whole genome shotgun (WGS) entry which is preliminary data.</text>
</comment>
<name>A0ABD2PW14_9PLAT</name>
<protein>
    <submittedName>
        <fullName evidence="3">Protein fam13b</fullName>
    </submittedName>
</protein>
<feature type="domain" description="Rho-GAP" evidence="2">
    <location>
        <begin position="28"/>
        <end position="204"/>
    </location>
</feature>
<dbReference type="EMBL" id="JBJKFK010002105">
    <property type="protein sequence ID" value="KAL3311627.1"/>
    <property type="molecule type" value="Genomic_DNA"/>
</dbReference>
<sequence>MTASAVWATTARITSNPSPSSLRLYFGRDLQSLVEYEDTSVPILITSICELLYRWGALEKEGIFRTCCDAKTLESIKVAINSVPPSEIPQILARRITKRMDIDVAASLLKIFLRQLPTGLIPWDFVQQFHNVVTSSVGTTNSINDLEMILLRLPGVNYIVLQYLCRFLHQIHLKSAKSKMTAQSLGIVFGPCVFKSGPVKESDK</sequence>
<dbReference type="AlphaFoldDB" id="A0ABD2PW14"/>
<dbReference type="GO" id="GO:0005096">
    <property type="term" value="F:GTPase activator activity"/>
    <property type="evidence" value="ECO:0007669"/>
    <property type="project" value="UniProtKB-KW"/>
</dbReference>
<dbReference type="Proteomes" id="UP001626550">
    <property type="component" value="Unassembled WGS sequence"/>
</dbReference>
<evidence type="ECO:0000313" key="4">
    <source>
        <dbReference type="Proteomes" id="UP001626550"/>
    </source>
</evidence>
<evidence type="ECO:0000256" key="1">
    <source>
        <dbReference type="ARBA" id="ARBA00022468"/>
    </source>
</evidence>
<dbReference type="InterPro" id="IPR008936">
    <property type="entry name" value="Rho_GTPase_activation_prot"/>
</dbReference>
<dbReference type="Gene3D" id="1.10.555.10">
    <property type="entry name" value="Rho GTPase activation protein"/>
    <property type="match status" value="1"/>
</dbReference>
<dbReference type="PANTHER" id="PTHR23176">
    <property type="entry name" value="RHO/RAC/CDC GTPASE-ACTIVATING PROTEIN"/>
    <property type="match status" value="1"/>
</dbReference>
<proteinExistence type="predicted"/>
<gene>
    <name evidence="3" type="primary">FAM13B_2</name>
    <name evidence="3" type="ORF">Ciccas_009794</name>
</gene>
<dbReference type="InterPro" id="IPR050729">
    <property type="entry name" value="Rho-GAP"/>
</dbReference>
<accession>A0ABD2PW14</accession>
<keyword evidence="1" id="KW-0343">GTPase activation</keyword>
<evidence type="ECO:0000259" key="2">
    <source>
        <dbReference type="PROSITE" id="PS50238"/>
    </source>
</evidence>
<feature type="non-terminal residue" evidence="3">
    <location>
        <position position="204"/>
    </location>
</feature>
<dbReference type="PROSITE" id="PS50238">
    <property type="entry name" value="RHOGAP"/>
    <property type="match status" value="1"/>
</dbReference>
<dbReference type="SMART" id="SM00324">
    <property type="entry name" value="RhoGAP"/>
    <property type="match status" value="1"/>
</dbReference>
<organism evidence="3 4">
    <name type="scientific">Cichlidogyrus casuarinus</name>
    <dbReference type="NCBI Taxonomy" id="1844966"/>
    <lineage>
        <taxon>Eukaryota</taxon>
        <taxon>Metazoa</taxon>
        <taxon>Spiralia</taxon>
        <taxon>Lophotrochozoa</taxon>
        <taxon>Platyhelminthes</taxon>
        <taxon>Monogenea</taxon>
        <taxon>Monopisthocotylea</taxon>
        <taxon>Dactylogyridea</taxon>
        <taxon>Ancyrocephalidae</taxon>
        <taxon>Cichlidogyrus</taxon>
    </lineage>
</organism>
<dbReference type="SUPFAM" id="SSF48350">
    <property type="entry name" value="GTPase activation domain, GAP"/>
    <property type="match status" value="1"/>
</dbReference>
<dbReference type="PANTHER" id="PTHR23176:SF0">
    <property type="entry name" value="RHO GTPASE ACTIVATING PROTEIN AT 19D, ISOFORM D"/>
    <property type="match status" value="1"/>
</dbReference>
<evidence type="ECO:0000313" key="3">
    <source>
        <dbReference type="EMBL" id="KAL3311627.1"/>
    </source>
</evidence>
<reference evidence="3 4" key="1">
    <citation type="submission" date="2024-11" db="EMBL/GenBank/DDBJ databases">
        <title>Adaptive evolution of stress response genes in parasites aligns with host niche diversity.</title>
        <authorList>
            <person name="Hahn C."/>
            <person name="Resl P."/>
        </authorList>
    </citation>
    <scope>NUCLEOTIDE SEQUENCE [LARGE SCALE GENOMIC DNA]</scope>
    <source>
        <strain evidence="3">EGGRZ-B1_66</strain>
        <tissue evidence="3">Body</tissue>
    </source>
</reference>